<feature type="transmembrane region" description="Helical" evidence="10">
    <location>
        <begin position="169"/>
        <end position="190"/>
    </location>
</feature>
<evidence type="ECO:0000256" key="5">
    <source>
        <dbReference type="ARBA" id="ARBA00022958"/>
    </source>
</evidence>
<dbReference type="EMBL" id="NIDF01000032">
    <property type="protein sequence ID" value="TYJ55900.1"/>
    <property type="molecule type" value="Genomic_DNA"/>
</dbReference>
<keyword evidence="5" id="KW-0630">Potassium</keyword>
<feature type="transmembrane region" description="Helical" evidence="10">
    <location>
        <begin position="405"/>
        <end position="423"/>
    </location>
</feature>
<evidence type="ECO:0000259" key="11">
    <source>
        <dbReference type="Pfam" id="PF02705"/>
    </source>
</evidence>
<evidence type="ECO:0000256" key="6">
    <source>
        <dbReference type="ARBA" id="ARBA00022989"/>
    </source>
</evidence>
<feature type="transmembrane region" description="Helical" evidence="10">
    <location>
        <begin position="86"/>
        <end position="107"/>
    </location>
</feature>
<feature type="domain" description="K+ potassium transporter integral membrane" evidence="11">
    <location>
        <begin position="50"/>
        <end position="530"/>
    </location>
</feature>
<comment type="subcellular location">
    <subcellularLocation>
        <location evidence="1">Membrane</location>
        <topology evidence="1">Multi-pass membrane protein</topology>
    </subcellularLocation>
</comment>
<feature type="transmembrane region" description="Helical" evidence="10">
    <location>
        <begin position="364"/>
        <end position="385"/>
    </location>
</feature>
<reference evidence="13 14" key="1">
    <citation type="submission" date="2017-05" db="EMBL/GenBank/DDBJ databases">
        <title>The Genome Sequence of Tsuchiyaea wingfieldii DSM 27421.</title>
        <authorList>
            <person name="Cuomo C."/>
            <person name="Passer A."/>
            <person name="Billmyre B."/>
            <person name="Heitman J."/>
        </authorList>
    </citation>
    <scope>NUCLEOTIDE SEQUENCE [LARGE SCALE GENOMIC DNA]</scope>
    <source>
        <strain evidence="13 14">DSM 27421</strain>
    </source>
</reference>
<feature type="transmembrane region" description="Helical" evidence="10">
    <location>
        <begin position="307"/>
        <end position="325"/>
    </location>
</feature>
<comment type="caution">
    <text evidence="13">The sequence shown here is derived from an EMBL/GenBank/DDBJ whole genome shotgun (WGS) entry which is preliminary data.</text>
</comment>
<feature type="transmembrane region" description="Helical" evidence="10">
    <location>
        <begin position="47"/>
        <end position="74"/>
    </location>
</feature>
<protein>
    <submittedName>
        <fullName evidence="13">Potassium uptake protein</fullName>
    </submittedName>
</protein>
<dbReference type="GO" id="GO:0015079">
    <property type="term" value="F:potassium ion transmembrane transporter activity"/>
    <property type="evidence" value="ECO:0007669"/>
    <property type="project" value="InterPro"/>
</dbReference>
<feature type="transmembrane region" description="Helical" evidence="10">
    <location>
        <begin position="241"/>
        <end position="262"/>
    </location>
</feature>
<dbReference type="AlphaFoldDB" id="A0A5D3B0S0"/>
<evidence type="ECO:0000256" key="8">
    <source>
        <dbReference type="ARBA" id="ARBA00023136"/>
    </source>
</evidence>
<dbReference type="Pfam" id="PF02705">
    <property type="entry name" value="K_trans"/>
    <property type="match status" value="1"/>
</dbReference>
<sequence length="774" mass="83919">MSTEQDTDTGGDAPKADHPDTKQTLSMDSEDVEKYAVSPIKLSGLKLVGLAFSCLGVIYSDIGTSPLYVLNGIWPAAGSAPSREDVIGGISAIIWALTIIPLLKYVVFALEFGTDKGEGGPFALFMGLFPKAEASPDGRSLTTYNTNDGEVPYDSSGRLTKLQRFKWPLFAWTVFGTSLTLADGILTPAVSVTTAVGGIAVAKPSVINDIVPISICFLICLFAVQRFGVHRISVSFAPVTTIWLLLIGCTGIYNITLHPSIFRAFDPSRAVMWFVRTKNYDHLAGVLLCITGSEAMFANLSQFNKASIRLSFSCFVYPMLVLAYLGQGANLIVNPSVVSSIFYLTIPGGIGGALYWIEFIFAILASLVASQAMISGSFSLLHQLIGMQAFPPLRIHHTSTVISGQIYIGAANWLLFIGTVAVVGGFGSSAALTHAYGFAVATVLFVTTTLIALSIPFTKNLPYVLGVLFLLVFGFFDGLFWGASIKKVPTGAWFPLALGGVLCIIMVFWAYCRLLESSFEESNSQRLTRLLIPMPHGPSELQFTSAPLPSSASASAQENDDTDIGLTFFEPTGTEREDEGPKDLGLVLPTGEIRSLARVPVMAVFHRNECGKGAPYSFAKFLSHYPALPSVVVFLTIRVVGVPFVPHSDRYVVNKVRSLEGFFSVTMRMGYLDRTPPSTDDLVHLITPLASRSASNASLALTRVSSILKASKVVSHVVPQHVIRSKGGRRNVVWNWVRKLLVEEVYARARVMWPDRVEVEDRESTVYISVSANI</sequence>
<feature type="transmembrane region" description="Helical" evidence="10">
    <location>
        <begin position="337"/>
        <end position="357"/>
    </location>
</feature>
<feature type="transmembrane region" description="Helical" evidence="10">
    <location>
        <begin position="492"/>
        <end position="511"/>
    </location>
</feature>
<keyword evidence="8 10" id="KW-0472">Membrane</keyword>
<evidence type="ECO:0000256" key="1">
    <source>
        <dbReference type="ARBA" id="ARBA00004141"/>
    </source>
</evidence>
<evidence type="ECO:0000256" key="7">
    <source>
        <dbReference type="ARBA" id="ARBA00023065"/>
    </source>
</evidence>
<keyword evidence="2" id="KW-0813">Transport</keyword>
<dbReference type="GO" id="GO:0016020">
    <property type="term" value="C:membrane"/>
    <property type="evidence" value="ECO:0007669"/>
    <property type="project" value="UniProtKB-SubCell"/>
</dbReference>
<evidence type="ECO:0000256" key="10">
    <source>
        <dbReference type="SAM" id="Phobius"/>
    </source>
</evidence>
<evidence type="ECO:0000256" key="2">
    <source>
        <dbReference type="ARBA" id="ARBA00022448"/>
    </source>
</evidence>
<organism evidence="13 14">
    <name type="scientific">Cryptococcus floricola</name>
    <dbReference type="NCBI Taxonomy" id="2591691"/>
    <lineage>
        <taxon>Eukaryota</taxon>
        <taxon>Fungi</taxon>
        <taxon>Dikarya</taxon>
        <taxon>Basidiomycota</taxon>
        <taxon>Agaricomycotina</taxon>
        <taxon>Tremellomycetes</taxon>
        <taxon>Tremellales</taxon>
        <taxon>Cryptococcaceae</taxon>
        <taxon>Cryptococcus</taxon>
    </lineage>
</organism>
<feature type="transmembrane region" description="Helical" evidence="10">
    <location>
        <begin position="435"/>
        <end position="455"/>
    </location>
</feature>
<keyword evidence="3" id="KW-0633">Potassium transport</keyword>
<accession>A0A5D3B0S0</accession>
<keyword evidence="4 10" id="KW-0812">Transmembrane</keyword>
<name>A0A5D3B0S0_9TREE</name>
<dbReference type="Pfam" id="PF22776">
    <property type="entry name" value="K_trans_C"/>
    <property type="match status" value="1"/>
</dbReference>
<feature type="region of interest" description="Disordered" evidence="9">
    <location>
        <begin position="1"/>
        <end position="28"/>
    </location>
</feature>
<feature type="domain" description="K+ potassium transporter C-terminal" evidence="12">
    <location>
        <begin position="602"/>
        <end position="740"/>
    </location>
</feature>
<evidence type="ECO:0000313" key="14">
    <source>
        <dbReference type="Proteomes" id="UP000322245"/>
    </source>
</evidence>
<evidence type="ECO:0000259" key="12">
    <source>
        <dbReference type="Pfam" id="PF22776"/>
    </source>
</evidence>
<feature type="transmembrane region" description="Helical" evidence="10">
    <location>
        <begin position="282"/>
        <end position="300"/>
    </location>
</feature>
<keyword evidence="6 10" id="KW-1133">Transmembrane helix</keyword>
<feature type="transmembrane region" description="Helical" evidence="10">
    <location>
        <begin position="210"/>
        <end position="229"/>
    </location>
</feature>
<keyword evidence="7" id="KW-0406">Ion transport</keyword>
<keyword evidence="14" id="KW-1185">Reference proteome</keyword>
<dbReference type="PANTHER" id="PTHR30540:SF83">
    <property type="entry name" value="K+ POTASSIUM TRANSPORTER"/>
    <property type="match status" value="1"/>
</dbReference>
<dbReference type="PANTHER" id="PTHR30540">
    <property type="entry name" value="OSMOTIC STRESS POTASSIUM TRANSPORTER"/>
    <property type="match status" value="1"/>
</dbReference>
<dbReference type="Proteomes" id="UP000322245">
    <property type="component" value="Unassembled WGS sequence"/>
</dbReference>
<gene>
    <name evidence="13" type="ORF">B9479_003423</name>
</gene>
<proteinExistence type="predicted"/>
<dbReference type="InterPro" id="IPR003855">
    <property type="entry name" value="K+_transporter"/>
</dbReference>
<evidence type="ECO:0000313" key="13">
    <source>
        <dbReference type="EMBL" id="TYJ55900.1"/>
    </source>
</evidence>
<evidence type="ECO:0000256" key="3">
    <source>
        <dbReference type="ARBA" id="ARBA00022538"/>
    </source>
</evidence>
<dbReference type="InterPro" id="IPR053952">
    <property type="entry name" value="K_trans_C"/>
</dbReference>
<dbReference type="InterPro" id="IPR053951">
    <property type="entry name" value="K_trans_N"/>
</dbReference>
<feature type="transmembrane region" description="Helical" evidence="10">
    <location>
        <begin position="461"/>
        <end position="480"/>
    </location>
</feature>
<evidence type="ECO:0000256" key="9">
    <source>
        <dbReference type="SAM" id="MobiDB-lite"/>
    </source>
</evidence>
<evidence type="ECO:0000256" key="4">
    <source>
        <dbReference type="ARBA" id="ARBA00022692"/>
    </source>
</evidence>